<dbReference type="PANTHER" id="PTHR24291">
    <property type="entry name" value="CYTOCHROME P450 FAMILY 4"/>
    <property type="match status" value="1"/>
</dbReference>
<dbReference type="PANTHER" id="PTHR24291:SF201">
    <property type="entry name" value="CYTOCHROME P450, FAMILY 4, SUBFAMILY B, POLYPEPTIDE 7"/>
    <property type="match status" value="1"/>
</dbReference>
<keyword evidence="2" id="KW-0812">Transmembrane</keyword>
<comment type="similarity">
    <text evidence="1">Belongs to the cytochrome P450 family.</text>
</comment>
<gene>
    <name evidence="4" type="primary">LOC100375647</name>
</gene>
<accession>A0ABM0H143</accession>
<evidence type="ECO:0000313" key="3">
    <source>
        <dbReference type="Proteomes" id="UP000694865"/>
    </source>
</evidence>
<dbReference type="InterPro" id="IPR036396">
    <property type="entry name" value="Cyt_P450_sf"/>
</dbReference>
<keyword evidence="2" id="KW-0472">Membrane</keyword>
<dbReference type="GeneID" id="100375647"/>
<dbReference type="Pfam" id="PF00067">
    <property type="entry name" value="p450"/>
    <property type="match status" value="1"/>
</dbReference>
<feature type="transmembrane region" description="Helical" evidence="2">
    <location>
        <begin position="12"/>
        <end position="33"/>
    </location>
</feature>
<keyword evidence="3" id="KW-1185">Reference proteome</keyword>
<proteinExistence type="inferred from homology"/>
<dbReference type="InterPro" id="IPR002401">
    <property type="entry name" value="Cyt_P450_E_grp-I"/>
</dbReference>
<reference evidence="4" key="1">
    <citation type="submission" date="2025-08" db="UniProtKB">
        <authorList>
            <consortium name="RefSeq"/>
        </authorList>
    </citation>
    <scope>IDENTIFICATION</scope>
    <source>
        <tissue evidence="4">Testes</tissue>
    </source>
</reference>
<protein>
    <submittedName>
        <fullName evidence="4">Cytochrome P450 4F6-like</fullName>
    </submittedName>
</protein>
<sequence>MLTLPGVSLFNGVVYIVVITAVVKYVIALVTFIGDIRKKTRCVQQWPGLQTELLTGSLRYCPKNKEDTLIWRRQMSEKWTNGYQFWYGPIYPSIICNSPTLLRAVCKNIETKPGNSAGYGVLGPWLGSGLLVSNGQRWFRSRKLLTPAFHFEILKPYAKIYNQSVDILLNKMEKYSQTGESFEVIQNISLLTLDILLRCAFTWKDNNCQIGGDNNPYVAAVRELADIAQERIITPLWYNDIIFYLTSAGKRFKKSCDFVHGTSDDIIKRRRQELEDRTVERTEKTYLDFLDILLTARDSDGEGLTDLEIRSEADTFLFEGHDTTASSLSWVLYALASHPEFQYKCQQEIDDLLQDRNTDEIRWDDLAKLTYLTQCIKESNRMYPPVCGVLRTADKEIKVDGKTIVPGVRVEINIYGLHHNPDVWPEHMEYKPERFDPDRVATMDPYAYLPFAAGPRNCIGQNFALNEEKVVLARILRKYTLEVDPTHTVSPALYLVLKATNGIKLKIKARR</sequence>
<dbReference type="CDD" id="cd20659">
    <property type="entry name" value="CYP4B_4F-like"/>
    <property type="match status" value="1"/>
</dbReference>
<dbReference type="InterPro" id="IPR050196">
    <property type="entry name" value="Cytochrome_P450_Monoox"/>
</dbReference>
<evidence type="ECO:0000256" key="2">
    <source>
        <dbReference type="SAM" id="Phobius"/>
    </source>
</evidence>
<dbReference type="SUPFAM" id="SSF48264">
    <property type="entry name" value="Cytochrome P450"/>
    <property type="match status" value="1"/>
</dbReference>
<dbReference type="Proteomes" id="UP000694865">
    <property type="component" value="Unplaced"/>
</dbReference>
<evidence type="ECO:0000256" key="1">
    <source>
        <dbReference type="ARBA" id="ARBA00010617"/>
    </source>
</evidence>
<dbReference type="PRINTS" id="PR00385">
    <property type="entry name" value="P450"/>
</dbReference>
<dbReference type="RefSeq" id="XP_002741860.1">
    <property type="nucleotide sequence ID" value="XM_002741814.1"/>
</dbReference>
<keyword evidence="2" id="KW-1133">Transmembrane helix</keyword>
<dbReference type="Gene3D" id="1.10.630.10">
    <property type="entry name" value="Cytochrome P450"/>
    <property type="match status" value="1"/>
</dbReference>
<name>A0ABM0H143_SACKO</name>
<dbReference type="PRINTS" id="PR00463">
    <property type="entry name" value="EP450I"/>
</dbReference>
<evidence type="ECO:0000313" key="4">
    <source>
        <dbReference type="RefSeq" id="XP_002741860.1"/>
    </source>
</evidence>
<dbReference type="InterPro" id="IPR001128">
    <property type="entry name" value="Cyt_P450"/>
</dbReference>
<organism evidence="3 4">
    <name type="scientific">Saccoglossus kowalevskii</name>
    <name type="common">Acorn worm</name>
    <dbReference type="NCBI Taxonomy" id="10224"/>
    <lineage>
        <taxon>Eukaryota</taxon>
        <taxon>Metazoa</taxon>
        <taxon>Hemichordata</taxon>
        <taxon>Enteropneusta</taxon>
        <taxon>Harrimaniidae</taxon>
        <taxon>Saccoglossus</taxon>
    </lineage>
</organism>